<dbReference type="Pfam" id="PF00581">
    <property type="entry name" value="Rhodanese"/>
    <property type="match status" value="1"/>
</dbReference>
<sequence>MQPSNPHVLRADQFLSELGQFDLVIDVRSPAEFTLDHIPGAVNYPVLGNEERAKIGTLYKQVSPFAAKKLGAALVFKNITAHLENHFLELPREWRPLIYCWRGGERSGAFTHILNRIGWKAKQLEGGYQGFRRTVIDGLDQAASQFSFQVICGMTGSGKTRVLHEIGALGAQILDLEGLAVHRGSVLGNEPNEDQPTQKGFETVLWNALRSLDPTKPVYVESESKKVGGLHVPDALMEKIRNGSCIELRSNTQTRVSWLIREYHHFLTDTNNFKRKLALLTAHYGKVQIAKWNEVIDAGNFPELVEELLVKHYDPSYQSSIDRNFPQYRIDHFVKLDSDSDESFKVSAREILIKSNGH</sequence>
<dbReference type="InterPro" id="IPR058840">
    <property type="entry name" value="AAA_SelU"/>
</dbReference>
<dbReference type="NCBIfam" id="NF008752">
    <property type="entry name" value="PRK11784.1-4"/>
    <property type="match status" value="1"/>
</dbReference>
<dbReference type="SUPFAM" id="SSF52821">
    <property type="entry name" value="Rhodanese/Cell cycle control phosphatase"/>
    <property type="match status" value="1"/>
</dbReference>
<dbReference type="InterPro" id="IPR036873">
    <property type="entry name" value="Rhodanese-like_dom_sf"/>
</dbReference>
<keyword evidence="1" id="KW-0711">Selenium</keyword>
<gene>
    <name evidence="3" type="ordered locus">Pnec_1022</name>
</gene>
<accession>B1XV23</accession>
<dbReference type="GO" id="GO:0043828">
    <property type="term" value="F:tRNA 2-selenouridine synthase activity"/>
    <property type="evidence" value="ECO:0007669"/>
    <property type="project" value="InterPro"/>
</dbReference>
<dbReference type="PANTHER" id="PTHR30401">
    <property type="entry name" value="TRNA 2-SELENOURIDINE SYNTHASE"/>
    <property type="match status" value="1"/>
</dbReference>
<dbReference type="eggNOG" id="COG2603">
    <property type="taxonomic scope" value="Bacteria"/>
</dbReference>
<evidence type="ECO:0000313" key="3">
    <source>
        <dbReference type="EMBL" id="ACB44200.1"/>
    </source>
</evidence>
<name>B1XV23_POLNS</name>
<dbReference type="Pfam" id="PF26341">
    <property type="entry name" value="AAA_SelU"/>
    <property type="match status" value="1"/>
</dbReference>
<dbReference type="SMART" id="SM00450">
    <property type="entry name" value="RHOD"/>
    <property type="match status" value="1"/>
</dbReference>
<feature type="domain" description="Rhodanese" evidence="2">
    <location>
        <begin position="23"/>
        <end position="140"/>
    </location>
</feature>
<evidence type="ECO:0000259" key="2">
    <source>
        <dbReference type="PROSITE" id="PS50206"/>
    </source>
</evidence>
<dbReference type="EMBL" id="CP001010">
    <property type="protein sequence ID" value="ACB44200.1"/>
    <property type="molecule type" value="Genomic_DNA"/>
</dbReference>
<dbReference type="KEGG" id="pne:Pnec_1022"/>
<evidence type="ECO:0000256" key="1">
    <source>
        <dbReference type="ARBA" id="ARBA00023266"/>
    </source>
</evidence>
<dbReference type="InterPro" id="IPR017582">
    <property type="entry name" value="SelU"/>
</dbReference>
<proteinExistence type="predicted"/>
<reference evidence="3" key="1">
    <citation type="submission" date="2008-03" db="EMBL/GenBank/DDBJ databases">
        <title>Complete sequence of Polynucleobacter necessarius STIR1.</title>
        <authorList>
            <consortium name="US DOE Joint Genome Institute"/>
            <person name="Copeland A."/>
            <person name="Lucas S."/>
            <person name="Lapidus A."/>
            <person name="Barry K."/>
            <person name="Detter J.C."/>
            <person name="Glavina del Rio T."/>
            <person name="Hammon N."/>
            <person name="Israni S."/>
            <person name="Dalin E."/>
            <person name="Tice H."/>
            <person name="Pitluck S."/>
            <person name="Chain P."/>
            <person name="Malfatti S."/>
            <person name="Shin M."/>
            <person name="Vergez L."/>
            <person name="Schmutz J."/>
            <person name="Larimer F."/>
            <person name="Land M."/>
            <person name="Hauser L."/>
            <person name="Kyrpides N."/>
            <person name="Kim E."/>
            <person name="Hahn M."/>
            <person name="Richardson P."/>
        </authorList>
    </citation>
    <scope>NUCLEOTIDE SEQUENCE [LARGE SCALE GENOMIC DNA]</scope>
    <source>
        <strain evidence="3">STIR1</strain>
    </source>
</reference>
<organism evidence="3">
    <name type="scientific">Polynucleobacter necessarius subsp. necessarius (strain STIR1)</name>
    <dbReference type="NCBI Taxonomy" id="452638"/>
    <lineage>
        <taxon>Bacteria</taxon>
        <taxon>Pseudomonadati</taxon>
        <taxon>Pseudomonadota</taxon>
        <taxon>Betaproteobacteria</taxon>
        <taxon>Burkholderiales</taxon>
        <taxon>Burkholderiaceae</taxon>
        <taxon>Polynucleobacter</taxon>
    </lineage>
</organism>
<protein>
    <submittedName>
        <fullName evidence="3">tRNA 2-selenouridine synthase</fullName>
    </submittedName>
</protein>
<dbReference type="NCBIfam" id="NF008750">
    <property type="entry name" value="PRK11784.1-2"/>
    <property type="match status" value="1"/>
</dbReference>
<dbReference type="AlphaFoldDB" id="B1XV23"/>
<dbReference type="Gene3D" id="3.40.250.10">
    <property type="entry name" value="Rhodanese-like domain"/>
    <property type="match status" value="1"/>
</dbReference>
<dbReference type="OrthoDB" id="9808735at2"/>
<dbReference type="GO" id="GO:0002098">
    <property type="term" value="P:tRNA wobble uridine modification"/>
    <property type="evidence" value="ECO:0007669"/>
    <property type="project" value="InterPro"/>
</dbReference>
<dbReference type="NCBIfam" id="TIGR03167">
    <property type="entry name" value="tRNA_sel_U_synt"/>
    <property type="match status" value="1"/>
</dbReference>
<dbReference type="InterPro" id="IPR001763">
    <property type="entry name" value="Rhodanese-like_dom"/>
</dbReference>
<dbReference type="HOGENOM" id="CLU_043456_0_0_4"/>
<dbReference type="PANTHER" id="PTHR30401:SF0">
    <property type="entry name" value="TRNA 2-SELENOURIDINE SYNTHASE"/>
    <property type="match status" value="1"/>
</dbReference>
<dbReference type="PROSITE" id="PS50206">
    <property type="entry name" value="RHODANESE_3"/>
    <property type="match status" value="1"/>
</dbReference>